<dbReference type="SUPFAM" id="SSF55008">
    <property type="entry name" value="HMA, heavy metal-associated domain"/>
    <property type="match status" value="1"/>
</dbReference>
<proteinExistence type="predicted"/>
<dbReference type="GO" id="GO:0046872">
    <property type="term" value="F:metal ion binding"/>
    <property type="evidence" value="ECO:0007669"/>
    <property type="project" value="InterPro"/>
</dbReference>
<name>A0A160T991_9CHLR</name>
<dbReference type="Gene3D" id="3.30.70.100">
    <property type="match status" value="1"/>
</dbReference>
<evidence type="ECO:0000313" key="2">
    <source>
        <dbReference type="EMBL" id="CUS06399.1"/>
    </source>
</evidence>
<feature type="domain" description="HMA" evidence="1">
    <location>
        <begin position="2"/>
        <end position="67"/>
    </location>
</feature>
<dbReference type="CDD" id="cd00371">
    <property type="entry name" value="HMA"/>
    <property type="match status" value="1"/>
</dbReference>
<dbReference type="PROSITE" id="PS50846">
    <property type="entry name" value="HMA_2"/>
    <property type="match status" value="1"/>
</dbReference>
<organism evidence="2 3">
    <name type="scientific">Candidatus Promineifilum breve</name>
    <dbReference type="NCBI Taxonomy" id="1806508"/>
    <lineage>
        <taxon>Bacteria</taxon>
        <taxon>Bacillati</taxon>
        <taxon>Chloroflexota</taxon>
        <taxon>Ardenticatenia</taxon>
        <taxon>Candidatus Promineifilales</taxon>
        <taxon>Candidatus Promineifilaceae</taxon>
        <taxon>Candidatus Promineifilum</taxon>
    </lineage>
</organism>
<dbReference type="InterPro" id="IPR006121">
    <property type="entry name" value="HMA_dom"/>
</dbReference>
<evidence type="ECO:0000259" key="1">
    <source>
        <dbReference type="PROSITE" id="PS50846"/>
    </source>
</evidence>
<dbReference type="AlphaFoldDB" id="A0A160T991"/>
<gene>
    <name evidence="2" type="ORF">CFX0092_B0865</name>
</gene>
<accession>A0A160T991</accession>
<dbReference type="Pfam" id="PF00403">
    <property type="entry name" value="HMA"/>
    <property type="match status" value="1"/>
</dbReference>
<keyword evidence="3" id="KW-1185">Reference proteome</keyword>
<dbReference type="InterPro" id="IPR036163">
    <property type="entry name" value="HMA_dom_sf"/>
</dbReference>
<dbReference type="Proteomes" id="UP000215027">
    <property type="component" value="Chromosome II"/>
</dbReference>
<reference evidence="2" key="1">
    <citation type="submission" date="2016-01" db="EMBL/GenBank/DDBJ databases">
        <authorList>
            <person name="Mcilroy J.S."/>
            <person name="Karst M S."/>
            <person name="Albertsen M."/>
        </authorList>
    </citation>
    <scope>NUCLEOTIDE SEQUENCE</scope>
    <source>
        <strain evidence="2">Cfx-K</strain>
    </source>
</reference>
<dbReference type="KEGG" id="pbf:CFX0092_B0865"/>
<dbReference type="EMBL" id="LN890656">
    <property type="protein sequence ID" value="CUS06399.1"/>
    <property type="molecule type" value="Genomic_DNA"/>
</dbReference>
<evidence type="ECO:0000313" key="3">
    <source>
        <dbReference type="Proteomes" id="UP000215027"/>
    </source>
</evidence>
<protein>
    <submittedName>
        <fullName evidence="2">Heavy metal binding protein</fullName>
    </submittedName>
</protein>
<dbReference type="OrthoDB" id="9813965at2"/>
<dbReference type="RefSeq" id="WP_095045672.1">
    <property type="nucleotide sequence ID" value="NZ_LN890656.1"/>
</dbReference>
<sequence length="73" mass="8135">METKTFKVPAIHCGHCVHTIKMELSDLAGVERVEADQNSQMVTVAWSAPADWEKIRATLVEINYPPEGLITLN</sequence>